<dbReference type="EMBL" id="JAWDGP010007236">
    <property type="protein sequence ID" value="KAK3727682.1"/>
    <property type="molecule type" value="Genomic_DNA"/>
</dbReference>
<evidence type="ECO:0000313" key="2">
    <source>
        <dbReference type="Proteomes" id="UP001283361"/>
    </source>
</evidence>
<name>A0AAE1CPZ7_9GAST</name>
<keyword evidence="2" id="KW-1185">Reference proteome</keyword>
<proteinExistence type="predicted"/>
<dbReference type="Proteomes" id="UP001283361">
    <property type="component" value="Unassembled WGS sequence"/>
</dbReference>
<protein>
    <submittedName>
        <fullName evidence="1">Uncharacterized protein</fullName>
    </submittedName>
</protein>
<organism evidence="1 2">
    <name type="scientific">Elysia crispata</name>
    <name type="common">lettuce slug</name>
    <dbReference type="NCBI Taxonomy" id="231223"/>
    <lineage>
        <taxon>Eukaryota</taxon>
        <taxon>Metazoa</taxon>
        <taxon>Spiralia</taxon>
        <taxon>Lophotrochozoa</taxon>
        <taxon>Mollusca</taxon>
        <taxon>Gastropoda</taxon>
        <taxon>Heterobranchia</taxon>
        <taxon>Euthyneura</taxon>
        <taxon>Panpulmonata</taxon>
        <taxon>Sacoglossa</taxon>
        <taxon>Placobranchoidea</taxon>
        <taxon>Plakobranchidae</taxon>
        <taxon>Elysia</taxon>
    </lineage>
</organism>
<accession>A0AAE1CPZ7</accession>
<sequence length="171" mass="19440">MGDARWLGVARFCTMPYGKLRLSYIIAENITMDPWTERHVCFVLEENGRDNIPGAFFFKLWMVNIEISSAYSCDRHLDFDTFEIFGEMSSLQGAKAVTKPVRRNKCVLRAVLLFMCVKSQAEVYTQVETTNGIKPARFNSLCTSGIKRNIWNGGCVHVRPEKGKNSPPGHR</sequence>
<evidence type="ECO:0000313" key="1">
    <source>
        <dbReference type="EMBL" id="KAK3727682.1"/>
    </source>
</evidence>
<comment type="caution">
    <text evidence="1">The sequence shown here is derived from an EMBL/GenBank/DDBJ whole genome shotgun (WGS) entry which is preliminary data.</text>
</comment>
<dbReference type="AlphaFoldDB" id="A0AAE1CPZ7"/>
<reference evidence="1" key="1">
    <citation type="journal article" date="2023" name="G3 (Bethesda)">
        <title>A reference genome for the long-term kleptoplast-retaining sea slug Elysia crispata morphotype clarki.</title>
        <authorList>
            <person name="Eastman K.E."/>
            <person name="Pendleton A.L."/>
            <person name="Shaikh M.A."/>
            <person name="Suttiyut T."/>
            <person name="Ogas R."/>
            <person name="Tomko P."/>
            <person name="Gavelis G."/>
            <person name="Widhalm J.R."/>
            <person name="Wisecaver J.H."/>
        </authorList>
    </citation>
    <scope>NUCLEOTIDE SEQUENCE</scope>
    <source>
        <strain evidence="1">ECLA1</strain>
    </source>
</reference>
<gene>
    <name evidence="1" type="ORF">RRG08_032641</name>
</gene>